<dbReference type="Proteomes" id="UP000005408">
    <property type="component" value="Unassembled WGS sequence"/>
</dbReference>
<dbReference type="EnsemblMetazoa" id="G19037.10">
    <property type="protein sequence ID" value="G19037.10:cds"/>
    <property type="gene ID" value="G19037"/>
</dbReference>
<protein>
    <recommendedName>
        <fullName evidence="2">EF-hand domain-containing protein</fullName>
    </recommendedName>
</protein>
<feature type="region of interest" description="Disordered" evidence="1">
    <location>
        <begin position="312"/>
        <end position="334"/>
    </location>
</feature>
<feature type="region of interest" description="Disordered" evidence="1">
    <location>
        <begin position="274"/>
        <end position="297"/>
    </location>
</feature>
<evidence type="ECO:0000259" key="2">
    <source>
        <dbReference type="PROSITE" id="PS50222"/>
    </source>
</evidence>
<dbReference type="InterPro" id="IPR002048">
    <property type="entry name" value="EF_hand_dom"/>
</dbReference>
<feature type="compositionally biased region" description="Polar residues" evidence="1">
    <location>
        <begin position="284"/>
        <end position="297"/>
    </location>
</feature>
<keyword evidence="4" id="KW-1185">Reference proteome</keyword>
<organism evidence="3 4">
    <name type="scientific">Magallana gigas</name>
    <name type="common">Pacific oyster</name>
    <name type="synonym">Crassostrea gigas</name>
    <dbReference type="NCBI Taxonomy" id="29159"/>
    <lineage>
        <taxon>Eukaryota</taxon>
        <taxon>Metazoa</taxon>
        <taxon>Spiralia</taxon>
        <taxon>Lophotrochozoa</taxon>
        <taxon>Mollusca</taxon>
        <taxon>Bivalvia</taxon>
        <taxon>Autobranchia</taxon>
        <taxon>Pteriomorphia</taxon>
        <taxon>Ostreida</taxon>
        <taxon>Ostreoidea</taxon>
        <taxon>Ostreidae</taxon>
        <taxon>Magallana</taxon>
    </lineage>
</organism>
<name>A0A8W8JKS9_MAGGI</name>
<dbReference type="SUPFAM" id="SSF47473">
    <property type="entry name" value="EF-hand"/>
    <property type="match status" value="1"/>
</dbReference>
<feature type="compositionally biased region" description="Basic and acidic residues" evidence="1">
    <location>
        <begin position="194"/>
        <end position="204"/>
    </location>
</feature>
<proteinExistence type="predicted"/>
<dbReference type="GO" id="GO:0005509">
    <property type="term" value="F:calcium ion binding"/>
    <property type="evidence" value="ECO:0007669"/>
    <property type="project" value="InterPro"/>
</dbReference>
<dbReference type="Gene3D" id="1.10.238.10">
    <property type="entry name" value="EF-hand"/>
    <property type="match status" value="1"/>
</dbReference>
<evidence type="ECO:0000313" key="4">
    <source>
        <dbReference type="Proteomes" id="UP000005408"/>
    </source>
</evidence>
<dbReference type="InterPro" id="IPR011992">
    <property type="entry name" value="EF-hand-dom_pair"/>
</dbReference>
<evidence type="ECO:0000313" key="3">
    <source>
        <dbReference type="EnsemblMetazoa" id="G19037.10:cds"/>
    </source>
</evidence>
<accession>A0A8W8JKS9</accession>
<evidence type="ECO:0000256" key="1">
    <source>
        <dbReference type="SAM" id="MobiDB-lite"/>
    </source>
</evidence>
<reference evidence="3" key="1">
    <citation type="submission" date="2022-08" db="UniProtKB">
        <authorList>
            <consortium name="EnsemblMetazoa"/>
        </authorList>
    </citation>
    <scope>IDENTIFICATION</scope>
    <source>
        <strain evidence="3">05x7-T-G4-1.051#20</strain>
    </source>
</reference>
<dbReference type="PROSITE" id="PS50222">
    <property type="entry name" value="EF_HAND_2"/>
    <property type="match status" value="1"/>
</dbReference>
<sequence>MEGGGELAFSVHDLYPSNVNPAGPITTFVLEGTKLKVPEFRHMSYTNRTRTSMEDGEFNINPEPVPYQPQNFMSSTLLKKVPIPKRHLDSFGGYEYSLGSKRGVILHTDRYQWDAPKSFEGMSQRDRLRAELEYMERLRGIKRRREMLPHRAQLDLLMGGKKVEFSERFDIQREIQKLKSLIMPQNARDLFHGKGFHLPDEHSSLRPRRAPMLDYDSDEDTSVPSSHRLGKQAVDPDTGLPRSRLRQNIGQLPRIVNKNIIGMSPAYLKRSRTNVPSKMDPMVNRSTTLPPNDRQLNLSTRNDAVKRVEIPSAGALPKSRGTEKPEAMVDPDTNPLQIDNLKENLPEEDVAALERIESRLSGRSKLIDSPVKAATPNPLKGSELSHLLPEEKRDELKKTFQKLDTDADGHLMYQQIKSQLPPQMSVQQERFLKQVYDITSSSTFFGVDEFMTMSTLTKKVQDLKSESADSFGNLDFALLHDQIIKYVDLFQSVDRIHSGKISLESLQEVLSAALETDLAADDTNWNKILETVDPDEGAKISKIEFLAHIPYFLSLKLKPGPGALPHSQRFQ</sequence>
<feature type="region of interest" description="Disordered" evidence="1">
    <location>
        <begin position="194"/>
        <end position="244"/>
    </location>
</feature>
<dbReference type="AlphaFoldDB" id="A0A8W8JKS9"/>
<feature type="domain" description="EF-hand" evidence="2">
    <location>
        <begin position="391"/>
        <end position="426"/>
    </location>
</feature>